<protein>
    <submittedName>
        <fullName evidence="1">Uncharacterized protein</fullName>
    </submittedName>
</protein>
<keyword evidence="2" id="KW-1185">Reference proteome</keyword>
<reference evidence="1 2" key="1">
    <citation type="submission" date="2021-06" db="EMBL/GenBank/DDBJ databases">
        <authorList>
            <person name="Palmer J.M."/>
        </authorList>
    </citation>
    <scope>NUCLEOTIDE SEQUENCE [LARGE SCALE GENOMIC DNA]</scope>
    <source>
        <strain evidence="1 2">MEX-2019</strain>
        <tissue evidence="1">Muscle</tissue>
    </source>
</reference>
<name>A0AAV9SQH0_9TELE</name>
<organism evidence="1 2">
    <name type="scientific">Crenichthys baileyi</name>
    <name type="common">White River springfish</name>
    <dbReference type="NCBI Taxonomy" id="28760"/>
    <lineage>
        <taxon>Eukaryota</taxon>
        <taxon>Metazoa</taxon>
        <taxon>Chordata</taxon>
        <taxon>Craniata</taxon>
        <taxon>Vertebrata</taxon>
        <taxon>Euteleostomi</taxon>
        <taxon>Actinopterygii</taxon>
        <taxon>Neopterygii</taxon>
        <taxon>Teleostei</taxon>
        <taxon>Neoteleostei</taxon>
        <taxon>Acanthomorphata</taxon>
        <taxon>Ovalentaria</taxon>
        <taxon>Atherinomorphae</taxon>
        <taxon>Cyprinodontiformes</taxon>
        <taxon>Goodeidae</taxon>
        <taxon>Crenichthys</taxon>
    </lineage>
</organism>
<dbReference type="EMBL" id="JAHHUM010000077">
    <property type="protein sequence ID" value="KAK5622802.1"/>
    <property type="molecule type" value="Genomic_DNA"/>
</dbReference>
<evidence type="ECO:0000313" key="2">
    <source>
        <dbReference type="Proteomes" id="UP001311232"/>
    </source>
</evidence>
<accession>A0AAV9SQH0</accession>
<comment type="caution">
    <text evidence="1">The sequence shown here is derived from an EMBL/GenBank/DDBJ whole genome shotgun (WGS) entry which is preliminary data.</text>
</comment>
<gene>
    <name evidence="1" type="ORF">CRENBAI_024598</name>
</gene>
<dbReference type="Proteomes" id="UP001311232">
    <property type="component" value="Unassembled WGS sequence"/>
</dbReference>
<dbReference type="AlphaFoldDB" id="A0AAV9SQH0"/>
<evidence type="ECO:0000313" key="1">
    <source>
        <dbReference type="EMBL" id="KAK5622802.1"/>
    </source>
</evidence>
<sequence length="108" mass="12359">MICGHVLSKVKEAVVKVNKNIKVKFDPKHLGVPFSQPPKNLPRCRMLLNIGQRTLNAELNQKVILKSSSFKLRKQNKTTSFGFFRISSNRFVCFRGIETGFITSFEMI</sequence>
<proteinExistence type="predicted"/>